<feature type="compositionally biased region" description="Basic and acidic residues" evidence="4">
    <location>
        <begin position="673"/>
        <end position="687"/>
    </location>
</feature>
<dbReference type="InterPro" id="IPR036770">
    <property type="entry name" value="Ankyrin_rpt-contain_sf"/>
</dbReference>
<dbReference type="SMART" id="SM00248">
    <property type="entry name" value="ANK"/>
    <property type="match status" value="2"/>
</dbReference>
<dbReference type="InterPro" id="IPR009091">
    <property type="entry name" value="RCC1/BLIP-II"/>
</dbReference>
<name>A0ABD1Z6E2_9MARC</name>
<feature type="region of interest" description="Disordered" evidence="4">
    <location>
        <begin position="1"/>
        <end position="23"/>
    </location>
</feature>
<feature type="repeat" description="RCC1" evidence="3">
    <location>
        <begin position="265"/>
        <end position="315"/>
    </location>
</feature>
<feature type="compositionally biased region" description="Low complexity" evidence="4">
    <location>
        <begin position="1103"/>
        <end position="1114"/>
    </location>
</feature>
<keyword evidence="2" id="KW-0040">ANK repeat</keyword>
<dbReference type="EMBL" id="JBHFFA010000002">
    <property type="protein sequence ID" value="KAL2643085.1"/>
    <property type="molecule type" value="Genomic_DNA"/>
</dbReference>
<feature type="repeat" description="RCC1" evidence="3">
    <location>
        <begin position="154"/>
        <end position="205"/>
    </location>
</feature>
<dbReference type="PROSITE" id="PS50297">
    <property type="entry name" value="ANK_REP_REGION"/>
    <property type="match status" value="2"/>
</dbReference>
<accession>A0ABD1Z6E2</accession>
<feature type="compositionally biased region" description="Acidic residues" evidence="4">
    <location>
        <begin position="536"/>
        <end position="548"/>
    </location>
</feature>
<dbReference type="InterPro" id="IPR051625">
    <property type="entry name" value="Signaling_Regulatory_Domain"/>
</dbReference>
<comment type="caution">
    <text evidence="5">The sequence shown here is derived from an EMBL/GenBank/DDBJ whole genome shotgun (WGS) entry which is preliminary data.</text>
</comment>
<dbReference type="SUPFAM" id="SSF48403">
    <property type="entry name" value="Ankyrin repeat"/>
    <property type="match status" value="1"/>
</dbReference>
<evidence type="ECO:0008006" key="7">
    <source>
        <dbReference type="Google" id="ProtNLM"/>
    </source>
</evidence>
<dbReference type="InterPro" id="IPR002110">
    <property type="entry name" value="Ankyrin_rpt"/>
</dbReference>
<dbReference type="Pfam" id="PF12796">
    <property type="entry name" value="Ank_2"/>
    <property type="match status" value="1"/>
</dbReference>
<feature type="repeat" description="ANK" evidence="2">
    <location>
        <begin position="96"/>
        <end position="128"/>
    </location>
</feature>
<feature type="repeat" description="RCC1" evidence="3">
    <location>
        <begin position="316"/>
        <end position="369"/>
    </location>
</feature>
<dbReference type="PROSITE" id="PS50088">
    <property type="entry name" value="ANK_REPEAT"/>
    <property type="match status" value="2"/>
</dbReference>
<protein>
    <recommendedName>
        <fullName evidence="7">Inhibitor of Bruton tyrosine kinase</fullName>
    </recommendedName>
</protein>
<feature type="repeat" description="RCC1" evidence="3">
    <location>
        <begin position="370"/>
        <end position="425"/>
    </location>
</feature>
<organism evidence="5 6">
    <name type="scientific">Riccia fluitans</name>
    <dbReference type="NCBI Taxonomy" id="41844"/>
    <lineage>
        <taxon>Eukaryota</taxon>
        <taxon>Viridiplantae</taxon>
        <taxon>Streptophyta</taxon>
        <taxon>Embryophyta</taxon>
        <taxon>Marchantiophyta</taxon>
        <taxon>Marchantiopsida</taxon>
        <taxon>Marchantiidae</taxon>
        <taxon>Marchantiales</taxon>
        <taxon>Ricciaceae</taxon>
        <taxon>Riccia</taxon>
    </lineage>
</organism>
<feature type="compositionally biased region" description="Polar residues" evidence="4">
    <location>
        <begin position="1040"/>
        <end position="1051"/>
    </location>
</feature>
<dbReference type="Pfam" id="PF00415">
    <property type="entry name" value="RCC1"/>
    <property type="match status" value="4"/>
</dbReference>
<proteinExistence type="predicted"/>
<evidence type="ECO:0000256" key="4">
    <source>
        <dbReference type="SAM" id="MobiDB-lite"/>
    </source>
</evidence>
<dbReference type="Gene3D" id="2.130.10.30">
    <property type="entry name" value="Regulator of chromosome condensation 1/beta-lactamase-inhibitor protein II"/>
    <property type="match status" value="2"/>
</dbReference>
<feature type="compositionally biased region" description="Polar residues" evidence="4">
    <location>
        <begin position="522"/>
        <end position="532"/>
    </location>
</feature>
<feature type="compositionally biased region" description="Basic and acidic residues" evidence="4">
    <location>
        <begin position="770"/>
        <end position="788"/>
    </location>
</feature>
<evidence type="ECO:0000313" key="5">
    <source>
        <dbReference type="EMBL" id="KAL2643085.1"/>
    </source>
</evidence>
<dbReference type="InterPro" id="IPR000408">
    <property type="entry name" value="Reg_chr_condens"/>
</dbReference>
<feature type="repeat" description="RCC1" evidence="3">
    <location>
        <begin position="206"/>
        <end position="264"/>
    </location>
</feature>
<dbReference type="PRINTS" id="PR00633">
    <property type="entry name" value="RCCNDNSATION"/>
</dbReference>
<evidence type="ECO:0000256" key="3">
    <source>
        <dbReference type="PROSITE-ProRule" id="PRU00235"/>
    </source>
</evidence>
<dbReference type="AlphaFoldDB" id="A0ABD1Z6E2"/>
<feature type="region of interest" description="Disordered" evidence="4">
    <location>
        <begin position="1076"/>
        <end position="1127"/>
    </location>
</feature>
<keyword evidence="1" id="KW-0677">Repeat</keyword>
<feature type="region of interest" description="Disordered" evidence="4">
    <location>
        <begin position="522"/>
        <end position="563"/>
    </location>
</feature>
<reference evidence="5 6" key="1">
    <citation type="submission" date="2024-09" db="EMBL/GenBank/DDBJ databases">
        <title>Chromosome-scale assembly of Riccia fluitans.</title>
        <authorList>
            <person name="Paukszto L."/>
            <person name="Sawicki J."/>
            <person name="Karawczyk K."/>
            <person name="Piernik-Szablinska J."/>
            <person name="Szczecinska M."/>
            <person name="Mazdziarz M."/>
        </authorList>
    </citation>
    <scope>NUCLEOTIDE SEQUENCE [LARGE SCALE GENOMIC DNA]</scope>
    <source>
        <strain evidence="5">Rf_01</strain>
        <tissue evidence="5">Aerial parts of the thallus</tissue>
    </source>
</reference>
<dbReference type="SUPFAM" id="SSF50985">
    <property type="entry name" value="RCC1/BLIP-II"/>
    <property type="match status" value="2"/>
</dbReference>
<dbReference type="Proteomes" id="UP001605036">
    <property type="component" value="Unassembled WGS sequence"/>
</dbReference>
<gene>
    <name evidence="5" type="ORF">R1flu_010672</name>
</gene>
<feature type="region of interest" description="Disordered" evidence="4">
    <location>
        <begin position="645"/>
        <end position="693"/>
    </location>
</feature>
<feature type="region of interest" description="Disordered" evidence="4">
    <location>
        <begin position="1040"/>
        <end position="1062"/>
    </location>
</feature>
<evidence type="ECO:0000313" key="6">
    <source>
        <dbReference type="Proteomes" id="UP001605036"/>
    </source>
</evidence>
<feature type="region of interest" description="Disordered" evidence="4">
    <location>
        <begin position="770"/>
        <end position="838"/>
    </location>
</feature>
<dbReference type="Gene3D" id="1.25.40.20">
    <property type="entry name" value="Ankyrin repeat-containing domain"/>
    <property type="match status" value="1"/>
</dbReference>
<sequence>MDPLSTPSCGMSMKPASGRKNSSSGIVRDLWAAVRTGSVHDVDIALSNLKKHNGNINDKNALGSTALHMAAWRNHLPILRRLLAAGADPDARDGESGWSSLHRALHFGHLAVAGLLIEAGGSLLLEDFRGRTPVDLTSGPIKQSMLGSTFTGAKEVFSWGNGSNYQLGIGTTGVLRVPGRVDALQGCDIVSVAAAKFHSVALTASGEVYSWGFGRGGRLGHPDFDIHSGQVAVITPRQITNSFGCRPVRVIAVAKHHTIVATDGGEVFTWGSNREGRLGYPSVDTQPTPRRVSTLKARVVKVSAANKHNAVLTEAGEVYTWGCNLEGQLGYGTSNSTSNYIPRSVECLKGKRMISVTVSKYHTIVLGAEGEVYTWGYKMVNPRRIVVARNTRKAGTLPLKFHISERLHMVVISAGATHSTALSEDGLIFYWFSADPHLRCRQLLSMAAHQAVAVSCGKYRTGVVTSTGDVYTWDGENAKAETVPVPVRVHGIKHATLLSVGENHSVVGAAFVIPDYPPGVQTKSTTPFQRSRSGSDEIDIGSESEDDRETSSPPHALTDVNLGSRSVPSLKDLCQRVIAQQVVEPKNALQLLEFADSLGADLLRKHCEELVLRNLDYVLTIAPVLFGHVRSALLAEVEKAWDDSSMQPWSHRRLPTPSATLPAVVDSEEEDNDPHIDSRHRGGKREVSLSPSLSDRTISEGFLRSTDENGEAISKQLRAVKKKLQQIEALELKLSRGHTLDDQQLAKLHTKREVKEAIVSLEAGIIPEPLKKVRTPDRTDKRKVKEESPSMDEGFTSKASGSRPSRREKNKNKGQGSNDDLRVKKSENSASKSTLEQKESILARNYPNLASGLSSSPSPDVRLNNFRTISGFTSVTEGAQVGVVPTGMSSGSKQVNKVGTPKFVGEQAERSPPLPRKMTTLGKKVVKGGLSVFLSGALEAPKVLPPSPPIMPKVEAPAWGGANIPKGSASLVAIQRQQKSEPKIDFGQAVKIGSGKSSFGDRGSSFSNPANSTPAVVDEADINSARIPLSQFVRTSPIAVNSRGSAPSQPDNSPPPWAAATFGTTAPSIRDIQMQQGMSKGSHRPQVRGSPQIGSPLGLSVPSVSCASSDVGSSETPNRWFKPEASGASSLRCIQIEEKAMKELRQMYKNVNVKLVRDS</sequence>
<dbReference type="PROSITE" id="PS50012">
    <property type="entry name" value="RCC1_3"/>
    <property type="match status" value="5"/>
</dbReference>
<evidence type="ECO:0000256" key="2">
    <source>
        <dbReference type="PROSITE-ProRule" id="PRU00023"/>
    </source>
</evidence>
<evidence type="ECO:0000256" key="1">
    <source>
        <dbReference type="ARBA" id="ARBA00022737"/>
    </source>
</evidence>
<feature type="repeat" description="ANK" evidence="2">
    <location>
        <begin position="62"/>
        <end position="94"/>
    </location>
</feature>
<dbReference type="PANTHER" id="PTHR22872">
    <property type="entry name" value="BTK-BINDING PROTEIN-RELATED"/>
    <property type="match status" value="1"/>
</dbReference>
<dbReference type="PANTHER" id="PTHR22872:SF2">
    <property type="entry name" value="INHIBITOR OF BRUTON TYROSINE KINASE"/>
    <property type="match status" value="1"/>
</dbReference>
<dbReference type="CDD" id="cd14733">
    <property type="entry name" value="BACK"/>
    <property type="match status" value="1"/>
</dbReference>
<keyword evidence="6" id="KW-1185">Reference proteome</keyword>